<keyword evidence="2" id="KW-0808">Transferase</keyword>
<dbReference type="SUPFAM" id="SSF55729">
    <property type="entry name" value="Acyl-CoA N-acyltransferases (Nat)"/>
    <property type="match status" value="1"/>
</dbReference>
<dbReference type="AlphaFoldDB" id="F7XQQ2"/>
<evidence type="ECO:0000313" key="3">
    <source>
        <dbReference type="Proteomes" id="UP000006622"/>
    </source>
</evidence>
<keyword evidence="3" id="KW-1185">Reference proteome</keyword>
<evidence type="ECO:0000313" key="2">
    <source>
        <dbReference type="EMBL" id="AEH61652.1"/>
    </source>
</evidence>
<dbReference type="CDD" id="cd04301">
    <property type="entry name" value="NAT_SF"/>
    <property type="match status" value="1"/>
</dbReference>
<dbReference type="RefSeq" id="WP_013899088.1">
    <property type="nucleotide sequence ID" value="NC_015676.1"/>
</dbReference>
<feature type="domain" description="N-acetyltransferase" evidence="1">
    <location>
        <begin position="6"/>
        <end position="131"/>
    </location>
</feature>
<dbReference type="HOGENOM" id="CLU_119519_1_0_2"/>
<dbReference type="KEGG" id="mzh:Mzhil_1817"/>
<dbReference type="Pfam" id="PF13508">
    <property type="entry name" value="Acetyltransf_7"/>
    <property type="match status" value="1"/>
</dbReference>
<dbReference type="Proteomes" id="UP000006622">
    <property type="component" value="Chromosome"/>
</dbReference>
<gene>
    <name evidence="2" type="ordered locus">Mzhil_1817</name>
</gene>
<dbReference type="OrthoDB" id="194677at2157"/>
<name>F7XQQ2_METZD</name>
<dbReference type="InterPro" id="IPR016181">
    <property type="entry name" value="Acyl_CoA_acyltransferase"/>
</dbReference>
<proteinExistence type="predicted"/>
<dbReference type="Gene3D" id="3.40.630.30">
    <property type="match status" value="1"/>
</dbReference>
<dbReference type="GO" id="GO:0016747">
    <property type="term" value="F:acyltransferase activity, transferring groups other than amino-acyl groups"/>
    <property type="evidence" value="ECO:0007669"/>
    <property type="project" value="InterPro"/>
</dbReference>
<evidence type="ECO:0000259" key="1">
    <source>
        <dbReference type="PROSITE" id="PS51186"/>
    </source>
</evidence>
<sequence length="149" mass="16734">MSAANVLIRSCRPDDMKHVIKIASTYFLDIADIRCEDCAVSETGDGRITGFAALVCDNFPEIHTVAVAPSYRGRGTGRKLVHYLISKIPSGHRYVYTRTTSTGFFLKMGFAMMEQSDKINLWDDCLECKFSDTCQQKVLRYTLDGADRC</sequence>
<dbReference type="EMBL" id="CP002101">
    <property type="protein sequence ID" value="AEH61652.1"/>
    <property type="molecule type" value="Genomic_DNA"/>
</dbReference>
<reference evidence="2" key="1">
    <citation type="submission" date="2010-07" db="EMBL/GenBank/DDBJ databases">
        <title>The complete genome of Methanosalsum zhilinae DSM 4017.</title>
        <authorList>
            <consortium name="US DOE Joint Genome Institute (JGI-PGF)"/>
            <person name="Lucas S."/>
            <person name="Copeland A."/>
            <person name="Lapidus A."/>
            <person name="Glavina del Rio T."/>
            <person name="Dalin E."/>
            <person name="Tice H."/>
            <person name="Bruce D."/>
            <person name="Goodwin L."/>
            <person name="Pitluck S."/>
            <person name="Kyrpides N."/>
            <person name="Mavromatis K."/>
            <person name="Ovchinnikova G."/>
            <person name="Daligault H."/>
            <person name="Detter J.C."/>
            <person name="Han C."/>
            <person name="Tapia R."/>
            <person name="Larimer F."/>
            <person name="Land M."/>
            <person name="Hauser L."/>
            <person name="Markowitz V."/>
            <person name="Cheng J.-F."/>
            <person name="Hugenholtz P."/>
            <person name="Woyke T."/>
            <person name="Wu D."/>
            <person name="Spring S."/>
            <person name="Schueler E."/>
            <person name="Brambilla E."/>
            <person name="Klenk H.-P."/>
            <person name="Eisen J.A."/>
        </authorList>
    </citation>
    <scope>NUCLEOTIDE SEQUENCE</scope>
    <source>
        <strain evidence="2">DSM 4017</strain>
    </source>
</reference>
<dbReference type="GeneID" id="10823460"/>
<accession>F7XQQ2</accession>
<dbReference type="PROSITE" id="PS51186">
    <property type="entry name" value="GNAT"/>
    <property type="match status" value="1"/>
</dbReference>
<protein>
    <submittedName>
        <fullName evidence="2">GCN5-related N-acetyltransferase</fullName>
    </submittedName>
</protein>
<dbReference type="InterPro" id="IPR000182">
    <property type="entry name" value="GNAT_dom"/>
</dbReference>
<dbReference type="STRING" id="679901.Mzhil_1817"/>
<organism evidence="2 3">
    <name type="scientific">Methanosalsum zhilinae (strain DSM 4017 / NBRC 107636 / OCM 62 / WeN5)</name>
    <name type="common">Methanohalophilus zhilinae</name>
    <dbReference type="NCBI Taxonomy" id="679901"/>
    <lineage>
        <taxon>Archaea</taxon>
        <taxon>Methanobacteriati</taxon>
        <taxon>Methanobacteriota</taxon>
        <taxon>Stenosarchaea group</taxon>
        <taxon>Methanomicrobia</taxon>
        <taxon>Methanosarcinales</taxon>
        <taxon>Methanosarcinaceae</taxon>
        <taxon>Methanosalsum</taxon>
    </lineage>
</organism>